<dbReference type="KEGG" id="dpp:DICPUDRAFT_155279"/>
<dbReference type="PROSITE" id="PS51281">
    <property type="entry name" value="TAP_C"/>
    <property type="match status" value="1"/>
</dbReference>
<dbReference type="EMBL" id="GL871177">
    <property type="protein sequence ID" value="EGC32745.1"/>
    <property type="molecule type" value="Genomic_DNA"/>
</dbReference>
<name>F0ZTJ9_DICPU</name>
<dbReference type="Proteomes" id="UP000001064">
    <property type="component" value="Unassembled WGS sequence"/>
</dbReference>
<dbReference type="FunFam" id="1.10.8.10:FF:000018">
    <property type="entry name" value="Nuclear RNA export factor 1"/>
    <property type="match status" value="1"/>
</dbReference>
<dbReference type="SUPFAM" id="SSF52058">
    <property type="entry name" value="L domain-like"/>
    <property type="match status" value="1"/>
</dbReference>
<keyword evidence="6" id="KW-0509">mRNA transport</keyword>
<dbReference type="InterPro" id="IPR032710">
    <property type="entry name" value="NTF2-like_dom_sf"/>
</dbReference>
<feature type="region of interest" description="Disordered" evidence="8">
    <location>
        <begin position="1"/>
        <end position="34"/>
    </location>
</feature>
<dbReference type="Gene3D" id="3.80.10.10">
    <property type="entry name" value="Ribonuclease Inhibitor"/>
    <property type="match status" value="1"/>
</dbReference>
<dbReference type="eggNOG" id="KOG3763">
    <property type="taxonomic scope" value="Eukaryota"/>
</dbReference>
<protein>
    <recommendedName>
        <fullName evidence="13">NTF2 domain-containing protein</fullName>
    </recommendedName>
</protein>
<feature type="domain" description="TAP-C" evidence="10">
    <location>
        <begin position="502"/>
        <end position="556"/>
    </location>
</feature>
<dbReference type="InterPro" id="IPR030217">
    <property type="entry name" value="NXF_fam"/>
</dbReference>
<dbReference type="InterPro" id="IPR002075">
    <property type="entry name" value="NTF2_dom"/>
</dbReference>
<evidence type="ECO:0000256" key="2">
    <source>
        <dbReference type="ARBA" id="ARBA00009285"/>
    </source>
</evidence>
<dbReference type="GO" id="GO:0003723">
    <property type="term" value="F:RNA binding"/>
    <property type="evidence" value="ECO:0000318"/>
    <property type="project" value="GO_Central"/>
</dbReference>
<keyword evidence="4" id="KW-0433">Leucine-rich repeat</keyword>
<evidence type="ECO:0000256" key="3">
    <source>
        <dbReference type="ARBA" id="ARBA00022448"/>
    </source>
</evidence>
<evidence type="ECO:0000256" key="7">
    <source>
        <dbReference type="ARBA" id="ARBA00023242"/>
    </source>
</evidence>
<evidence type="ECO:0000313" key="12">
    <source>
        <dbReference type="Proteomes" id="UP000001064"/>
    </source>
</evidence>
<evidence type="ECO:0000256" key="5">
    <source>
        <dbReference type="ARBA" id="ARBA00022737"/>
    </source>
</evidence>
<feature type="domain" description="NTF2" evidence="9">
    <location>
        <begin position="327"/>
        <end position="483"/>
    </location>
</feature>
<dbReference type="Pfam" id="PF22602">
    <property type="entry name" value="NXF_NTF2"/>
    <property type="match status" value="1"/>
</dbReference>
<proteinExistence type="inferred from homology"/>
<dbReference type="OrthoDB" id="16979at2759"/>
<evidence type="ECO:0000256" key="8">
    <source>
        <dbReference type="SAM" id="MobiDB-lite"/>
    </source>
</evidence>
<dbReference type="Gene3D" id="3.10.450.50">
    <property type="match status" value="1"/>
</dbReference>
<feature type="compositionally biased region" description="Gly residues" evidence="8">
    <location>
        <begin position="13"/>
        <end position="29"/>
    </location>
</feature>
<keyword evidence="5" id="KW-0677">Repeat</keyword>
<dbReference type="SUPFAM" id="SSF46934">
    <property type="entry name" value="UBA-like"/>
    <property type="match status" value="1"/>
</dbReference>
<comment type="subcellular location">
    <subcellularLocation>
        <location evidence="1">Nucleus</location>
    </subcellularLocation>
</comment>
<dbReference type="SMART" id="SM00804">
    <property type="entry name" value="TAP_C"/>
    <property type="match status" value="1"/>
</dbReference>
<organism evidence="11 12">
    <name type="scientific">Dictyostelium purpureum</name>
    <name type="common">Slime mold</name>
    <dbReference type="NCBI Taxonomy" id="5786"/>
    <lineage>
        <taxon>Eukaryota</taxon>
        <taxon>Amoebozoa</taxon>
        <taxon>Evosea</taxon>
        <taxon>Eumycetozoa</taxon>
        <taxon>Dictyostelia</taxon>
        <taxon>Dictyosteliales</taxon>
        <taxon>Dictyosteliaceae</taxon>
        <taxon>Dictyostelium</taxon>
    </lineage>
</organism>
<dbReference type="RefSeq" id="XP_003290743.1">
    <property type="nucleotide sequence ID" value="XM_003290695.1"/>
</dbReference>
<evidence type="ECO:0000256" key="1">
    <source>
        <dbReference type="ARBA" id="ARBA00004123"/>
    </source>
</evidence>
<feature type="compositionally biased region" description="Basic residues" evidence="8">
    <location>
        <begin position="1"/>
        <end position="10"/>
    </location>
</feature>
<evidence type="ECO:0000256" key="4">
    <source>
        <dbReference type="ARBA" id="ARBA00022614"/>
    </source>
</evidence>
<comment type="similarity">
    <text evidence="2">Belongs to the NXF family.</text>
</comment>
<accession>F0ZTJ9</accession>
<dbReference type="STRING" id="5786.F0ZTJ9"/>
<keyword evidence="7" id="KW-0539">Nucleus</keyword>
<dbReference type="VEuPathDB" id="AmoebaDB:DICPUDRAFT_155279"/>
<dbReference type="GO" id="GO:0016973">
    <property type="term" value="P:poly(A)+ mRNA export from nucleus"/>
    <property type="evidence" value="ECO:0000318"/>
    <property type="project" value="GO_Central"/>
</dbReference>
<dbReference type="Gene3D" id="1.10.8.10">
    <property type="entry name" value="DNA helicase RuvA subunit, C-terminal domain"/>
    <property type="match status" value="1"/>
</dbReference>
<dbReference type="GeneID" id="10508367"/>
<dbReference type="CDD" id="cd14342">
    <property type="entry name" value="UBA_TAP-C"/>
    <property type="match status" value="1"/>
</dbReference>
<dbReference type="InterPro" id="IPR005637">
    <property type="entry name" value="TAP_C_dom"/>
</dbReference>
<dbReference type="PANTHER" id="PTHR10662:SF22">
    <property type="entry name" value="NUCLEAR RNA EXPORT FACTOR 1"/>
    <property type="match status" value="1"/>
</dbReference>
<evidence type="ECO:0000259" key="10">
    <source>
        <dbReference type="PROSITE" id="PS51281"/>
    </source>
</evidence>
<dbReference type="PANTHER" id="PTHR10662">
    <property type="entry name" value="NUCLEAR RNA EXPORT FACTOR"/>
    <property type="match status" value="1"/>
</dbReference>
<evidence type="ECO:0008006" key="13">
    <source>
        <dbReference type="Google" id="ProtNLM"/>
    </source>
</evidence>
<evidence type="ECO:0000256" key="6">
    <source>
        <dbReference type="ARBA" id="ARBA00022816"/>
    </source>
</evidence>
<keyword evidence="3" id="KW-0813">Transport</keyword>
<evidence type="ECO:0000313" key="11">
    <source>
        <dbReference type="EMBL" id="EGC32745.1"/>
    </source>
</evidence>
<evidence type="ECO:0000259" key="9">
    <source>
        <dbReference type="PROSITE" id="PS50177"/>
    </source>
</evidence>
<dbReference type="AlphaFoldDB" id="F0ZTJ9"/>
<dbReference type="InParanoid" id="F0ZTJ9"/>
<gene>
    <name evidence="11" type="ORF">DICPUDRAFT_155279</name>
</gene>
<dbReference type="Pfam" id="PF03943">
    <property type="entry name" value="TAP_C"/>
    <property type="match status" value="1"/>
</dbReference>
<dbReference type="GO" id="GO:0005634">
    <property type="term" value="C:nucleus"/>
    <property type="evidence" value="ECO:0000318"/>
    <property type="project" value="GO_Central"/>
</dbReference>
<dbReference type="InterPro" id="IPR009060">
    <property type="entry name" value="UBA-like_sf"/>
</dbReference>
<dbReference type="PROSITE" id="PS50177">
    <property type="entry name" value="NTF2_DOMAIN"/>
    <property type="match status" value="1"/>
</dbReference>
<dbReference type="InterPro" id="IPR032675">
    <property type="entry name" value="LRR_dom_sf"/>
</dbReference>
<reference evidence="12" key="1">
    <citation type="journal article" date="2011" name="Genome Biol.">
        <title>Comparative genomics of the social amoebae Dictyostelium discoideum and Dictyostelium purpureum.</title>
        <authorList>
            <consortium name="US DOE Joint Genome Institute (JGI-PGF)"/>
            <person name="Sucgang R."/>
            <person name="Kuo A."/>
            <person name="Tian X."/>
            <person name="Salerno W."/>
            <person name="Parikh A."/>
            <person name="Feasley C.L."/>
            <person name="Dalin E."/>
            <person name="Tu H."/>
            <person name="Huang E."/>
            <person name="Barry K."/>
            <person name="Lindquist E."/>
            <person name="Shapiro H."/>
            <person name="Bruce D."/>
            <person name="Schmutz J."/>
            <person name="Salamov A."/>
            <person name="Fey P."/>
            <person name="Gaudet P."/>
            <person name="Anjard C."/>
            <person name="Babu M.M."/>
            <person name="Basu S."/>
            <person name="Bushmanova Y."/>
            <person name="van der Wel H."/>
            <person name="Katoh-Kurasawa M."/>
            <person name="Dinh C."/>
            <person name="Coutinho P.M."/>
            <person name="Saito T."/>
            <person name="Elias M."/>
            <person name="Schaap P."/>
            <person name="Kay R.R."/>
            <person name="Henrissat B."/>
            <person name="Eichinger L."/>
            <person name="Rivero F."/>
            <person name="Putnam N.H."/>
            <person name="West C.M."/>
            <person name="Loomis W.F."/>
            <person name="Chisholm R.L."/>
            <person name="Shaulsky G."/>
            <person name="Strassmann J.E."/>
            <person name="Queller D.C."/>
            <person name="Kuspa A."/>
            <person name="Grigoriev I.V."/>
        </authorList>
    </citation>
    <scope>NUCLEOTIDE SEQUENCE [LARGE SCALE GENOMIC DNA]</scope>
    <source>
        <strain evidence="12">QSDP1</strain>
    </source>
</reference>
<dbReference type="OMA" id="EYSRICI"/>
<dbReference type="FunCoup" id="F0ZTJ9">
    <property type="interactions" value="383"/>
</dbReference>
<dbReference type="SUPFAM" id="SSF54427">
    <property type="entry name" value="NTF2-like"/>
    <property type="match status" value="1"/>
</dbReference>
<keyword evidence="12" id="KW-1185">Reference proteome</keyword>
<dbReference type="InterPro" id="IPR018222">
    <property type="entry name" value="Nuclear_transport_factor_2_euk"/>
</dbReference>
<sequence>MSGNKKRGVRIVRGGGGGGGRPRGGGGGARQAATRNRFQVVTNRNTSDSMSDEYSRICISGLPKTVDRNDLMEYLKLKSFKPGINFKGYEFRNGNLFLGVENTEDIPSLIGLSGIRYGGVKVSISQEDKNSVRQNRQNKPTQRGQIRTFTNNTDKISNTKQLKSIEDHVNSSYVDNANQEVVDFSYLHSTKDINFNDIKTFRQIFRVISEKCLKANTVSFSHNNITTLAPFRFMIKYSLDHVINFNFDSNKISDINELDCLSDLTLRELVFTNNPICQIPNYRMEVARKFPDLKFLDGKEIGPEDFPPSPIPPLRPNYCDSPDRQQFAYKFLERFFKIFDGTREDIIKAYTDESKFSMTYVADSGSLPMRGSNKVYQRSNRNFKKPMDAVKKTQLLFSGYDNIYNFFKLYPKTQHALSSSIIDSFLAPGTQLLTVIIHGHFLEPTFNIKRSFDRTFVLAPAPPGSDAAKGGWEAIVLNEQLNVRPYLRLPRVEPVVSQPSSAEQEAIINEFSAYTKLKPEFAKECLNMSGWDKNKALETFSNLKANNQIPQDYLIQ</sequence>